<feature type="compositionally biased region" description="Basic and acidic residues" evidence="1">
    <location>
        <begin position="81"/>
        <end position="111"/>
    </location>
</feature>
<gene>
    <name evidence="3" type="ORF">BOTNAR_0010g00170</name>
</gene>
<evidence type="ECO:0000256" key="1">
    <source>
        <dbReference type="SAM" id="MobiDB-lite"/>
    </source>
</evidence>
<dbReference type="Gene3D" id="2.170.270.10">
    <property type="entry name" value="SET domain"/>
    <property type="match status" value="1"/>
</dbReference>
<dbReference type="AlphaFoldDB" id="A0A4Z1JDJ1"/>
<dbReference type="STRING" id="278944.A0A4Z1JDJ1"/>
<dbReference type="PROSITE" id="PS50280">
    <property type="entry name" value="SET"/>
    <property type="match status" value="1"/>
</dbReference>
<keyword evidence="4" id="KW-1185">Reference proteome</keyword>
<protein>
    <recommendedName>
        <fullName evidence="2">SET domain-containing protein</fullName>
    </recommendedName>
</protein>
<dbReference type="Proteomes" id="UP000297452">
    <property type="component" value="Unassembled WGS sequence"/>
</dbReference>
<accession>A0A4Z1JDJ1</accession>
<name>A0A4Z1JDJ1_9HELO</name>
<dbReference type="EMBL" id="PQXJ01000010">
    <property type="protein sequence ID" value="TGO69482.1"/>
    <property type="molecule type" value="Genomic_DNA"/>
</dbReference>
<dbReference type="PANTHER" id="PTHR47332">
    <property type="entry name" value="SET DOMAIN-CONTAINING PROTEIN 5"/>
    <property type="match status" value="1"/>
</dbReference>
<reference evidence="3 4" key="1">
    <citation type="submission" date="2017-12" db="EMBL/GenBank/DDBJ databases">
        <title>Comparative genomics of Botrytis spp.</title>
        <authorList>
            <person name="Valero-Jimenez C.A."/>
            <person name="Tapia P."/>
            <person name="Veloso J."/>
            <person name="Silva-Moreno E."/>
            <person name="Staats M."/>
            <person name="Valdes J.H."/>
            <person name="Van Kan J.A.L."/>
        </authorList>
    </citation>
    <scope>NUCLEOTIDE SEQUENCE [LARGE SCALE GENOMIC DNA]</scope>
    <source>
        <strain evidence="3 4">MUCL2120</strain>
    </source>
</reference>
<feature type="domain" description="SET" evidence="2">
    <location>
        <begin position="137"/>
        <end position="286"/>
    </location>
</feature>
<evidence type="ECO:0000313" key="3">
    <source>
        <dbReference type="EMBL" id="TGO69482.1"/>
    </source>
</evidence>
<dbReference type="CDD" id="cd20071">
    <property type="entry name" value="SET_SMYD"/>
    <property type="match status" value="1"/>
</dbReference>
<dbReference type="SUPFAM" id="SSF82199">
    <property type="entry name" value="SET domain"/>
    <property type="match status" value="1"/>
</dbReference>
<comment type="caution">
    <text evidence="3">The sequence shown here is derived from an EMBL/GenBank/DDBJ whole genome shotgun (WGS) entry which is preliminary data.</text>
</comment>
<evidence type="ECO:0000313" key="4">
    <source>
        <dbReference type="Proteomes" id="UP000297452"/>
    </source>
</evidence>
<organism evidence="3 4">
    <name type="scientific">Botryotinia narcissicola</name>
    <dbReference type="NCBI Taxonomy" id="278944"/>
    <lineage>
        <taxon>Eukaryota</taxon>
        <taxon>Fungi</taxon>
        <taxon>Dikarya</taxon>
        <taxon>Ascomycota</taxon>
        <taxon>Pezizomycotina</taxon>
        <taxon>Leotiomycetes</taxon>
        <taxon>Helotiales</taxon>
        <taxon>Sclerotiniaceae</taxon>
        <taxon>Botryotinia</taxon>
    </lineage>
</organism>
<proteinExistence type="predicted"/>
<dbReference type="PANTHER" id="PTHR47332:SF4">
    <property type="entry name" value="SET DOMAIN-CONTAINING PROTEIN 5"/>
    <property type="match status" value="1"/>
</dbReference>
<dbReference type="InterPro" id="IPR001214">
    <property type="entry name" value="SET_dom"/>
</dbReference>
<dbReference type="InterPro" id="IPR046341">
    <property type="entry name" value="SET_dom_sf"/>
</dbReference>
<dbReference type="OrthoDB" id="438641at2759"/>
<dbReference type="InterPro" id="IPR053185">
    <property type="entry name" value="SET_domain_protein"/>
</dbReference>
<sequence length="471" mass="53652">MPSSNKLNGTDRLSKLFGNIVVVNNNDVQSMNSVFGAIRRDREAAAVIRPVPKATPVAEESKKGLEKTQDVNVAMSRDNGKIFSEQRRHEKPVTRSMDNGKFKPFNDDDAGKTPSAAPASRKVLQEKAIIREFFSPDLFEIKRTIGGKQLGMFAIEPIPKNTEILREAPLVLGGATWPGREAAYNMLPPSKKSVVDSLFSICYCGKKSELCLETPLMKLWAVNSFEMDPFLQADDTTNNNQIYDKACRINHACVPNCSRAFNSEHSISIRAMRDIKKGEEITLNYGVYGTATFRATNITERWNFTCTCNACIKKQFVPETEYAEYAHSKRLLCFERPQLIPLGAGTPEEAALSEEIIEWADMIEDDILKAEAYWYAHTDELVSRGITRLRFTPEWKDLNVSPTRNFLVNGHEKFLRENNKYNLSDKAIELYIWRATKALRGEVDRCHPMFMRKHSRMPVRWSIVDFQVYKI</sequence>
<dbReference type="Pfam" id="PF00856">
    <property type="entry name" value="SET"/>
    <property type="match status" value="1"/>
</dbReference>
<dbReference type="SMART" id="SM00317">
    <property type="entry name" value="SET"/>
    <property type="match status" value="1"/>
</dbReference>
<feature type="region of interest" description="Disordered" evidence="1">
    <location>
        <begin position="81"/>
        <end position="119"/>
    </location>
</feature>
<evidence type="ECO:0000259" key="2">
    <source>
        <dbReference type="PROSITE" id="PS50280"/>
    </source>
</evidence>